<evidence type="ECO:0000313" key="2">
    <source>
        <dbReference type="EMBL" id="KRM86557.1"/>
    </source>
</evidence>
<dbReference type="OrthoDB" id="2324974at2"/>
<feature type="transmembrane region" description="Helical" evidence="1">
    <location>
        <begin position="41"/>
        <end position="63"/>
    </location>
</feature>
<dbReference type="AlphaFoldDB" id="A0A0R2C4B0"/>
<dbReference type="PATRIC" id="fig|1423810.4.peg.1917"/>
<sequence length="66" mass="7381">MWEQITGLVVLLGAVWQFWITRQTFRGVRDHGNAGTSPFIGFGLWYSVVFGVLLLGVGIALVLRLF</sequence>
<evidence type="ECO:0000313" key="3">
    <source>
        <dbReference type="Proteomes" id="UP000051789"/>
    </source>
</evidence>
<keyword evidence="1" id="KW-0472">Membrane</keyword>
<evidence type="ECO:0000256" key="1">
    <source>
        <dbReference type="SAM" id="Phobius"/>
    </source>
</evidence>
<name>A0A0R2C4B0_9LACO</name>
<proteinExistence type="predicted"/>
<gene>
    <name evidence="2" type="ORF">FD19_GL001870</name>
</gene>
<keyword evidence="1" id="KW-1133">Transmembrane helix</keyword>
<dbReference type="RefSeq" id="WP_054750845.1">
    <property type="nucleotide sequence ID" value="NZ_AYZK01000008.1"/>
</dbReference>
<accession>A0A0R2C4B0</accession>
<protein>
    <recommendedName>
        <fullName evidence="4">Immunity protein</fullName>
    </recommendedName>
</protein>
<evidence type="ECO:0008006" key="4">
    <source>
        <dbReference type="Google" id="ProtNLM"/>
    </source>
</evidence>
<dbReference type="EMBL" id="AYZK01000008">
    <property type="protein sequence ID" value="KRM86557.1"/>
    <property type="molecule type" value="Genomic_DNA"/>
</dbReference>
<organism evidence="2 3">
    <name type="scientific">Lacticaseibacillus thailandensis DSM 22698 = JCM 13996</name>
    <dbReference type="NCBI Taxonomy" id="1423810"/>
    <lineage>
        <taxon>Bacteria</taxon>
        <taxon>Bacillati</taxon>
        <taxon>Bacillota</taxon>
        <taxon>Bacilli</taxon>
        <taxon>Lactobacillales</taxon>
        <taxon>Lactobacillaceae</taxon>
        <taxon>Lacticaseibacillus</taxon>
    </lineage>
</organism>
<reference evidence="2 3" key="1">
    <citation type="journal article" date="2015" name="Genome Announc.">
        <title>Expanding the biotechnology potential of lactobacilli through comparative genomics of 213 strains and associated genera.</title>
        <authorList>
            <person name="Sun Z."/>
            <person name="Harris H.M."/>
            <person name="McCann A."/>
            <person name="Guo C."/>
            <person name="Argimon S."/>
            <person name="Zhang W."/>
            <person name="Yang X."/>
            <person name="Jeffery I.B."/>
            <person name="Cooney J.C."/>
            <person name="Kagawa T.F."/>
            <person name="Liu W."/>
            <person name="Song Y."/>
            <person name="Salvetti E."/>
            <person name="Wrobel A."/>
            <person name="Rasinkangas P."/>
            <person name="Parkhill J."/>
            <person name="Rea M.C."/>
            <person name="O'Sullivan O."/>
            <person name="Ritari J."/>
            <person name="Douillard F.P."/>
            <person name="Paul Ross R."/>
            <person name="Yang R."/>
            <person name="Briner A.E."/>
            <person name="Felis G.E."/>
            <person name="de Vos W.M."/>
            <person name="Barrangou R."/>
            <person name="Klaenhammer T.R."/>
            <person name="Caufield P.W."/>
            <person name="Cui Y."/>
            <person name="Zhang H."/>
            <person name="O'Toole P.W."/>
        </authorList>
    </citation>
    <scope>NUCLEOTIDE SEQUENCE [LARGE SCALE GENOMIC DNA]</scope>
    <source>
        <strain evidence="2 3">DSM 22698</strain>
    </source>
</reference>
<dbReference type="Proteomes" id="UP000051789">
    <property type="component" value="Unassembled WGS sequence"/>
</dbReference>
<keyword evidence="1" id="KW-0812">Transmembrane</keyword>
<comment type="caution">
    <text evidence="2">The sequence shown here is derived from an EMBL/GenBank/DDBJ whole genome shotgun (WGS) entry which is preliminary data.</text>
</comment>
<keyword evidence="3" id="KW-1185">Reference proteome</keyword>